<sequence length="799" mass="89743">MDSNTEKNEIVAIESSSSTIAAPPPSPTSASSNNNSQQHSESESPIHVVKVSAVDASGTVDKLMNEISKNTETFNEIESELVQLNLTAGSENDSQTSSPDTLEDAIRKQTVTTCIKESIKMDVDNDDDAMMDDVPLNNDIKGDVEEEPDTLSPLLSDIHTHIKHSEMLVNGHYYTPIHDNEMSTQQLATRTSTCLNPLARSFMRPSPEQTGQDSSCSDSDLSLSFDRKIIDNNFNNDANNCSSDECNNNKEDSGCDVTKSNAQNQTSEENEGPIEIPDDETCVKIVEQVEFYFSDESLLKDAFLLKHVRRNKEGFVSLKLVSSFKRVRQICKDWRAVGVAIQKFSKKIELNDINTKIRRLEPLPDYDETLPSRTIVATGLPYEKLTIEKVSDIFSKCGEIALVRILRPGGQIPADVRQFMNKHPELLENECALVEFNESASARIAQQMEGIYVLELVLPKKKTGKKANVTKLVENLKYSSESDNERNRGGEITPNRFHLKRNNSAFYIKPEQNTYIPPPRRMSFGNDTNNAFEHFQNKRFQNMMQQQQPMMQDNPIRRYSTCSDAYSSCHDNSRRSSLCSSELSRRFSNCSQDQPQQYHQQAQQQQQPLRRYSNCSDFCSCSRRGSQTSDMGFRRISQTSMGSDINRKISAGSSYSTGSGSFQERRFSNASDLRRVSVDSMNGYERKISGGSMGSGFEPHSPRKYSNGFDPFRKLSNTDQYYMNGRRISTDSGYDRRMSFGSDVSGVQSQIVPQSPVMGRPRSGSFLNNENVVRTPIGPDGSKGFVRARRFGQVIPPVN</sequence>
<dbReference type="AlphaFoldDB" id="A0A336KJ62"/>
<feature type="region of interest" description="Disordered" evidence="5">
    <location>
        <begin position="245"/>
        <end position="275"/>
    </location>
</feature>
<dbReference type="VEuPathDB" id="VectorBase:CSON010591"/>
<dbReference type="InterPro" id="IPR002344">
    <property type="entry name" value="Lupus_La"/>
</dbReference>
<feature type="compositionally biased region" description="Low complexity" evidence="5">
    <location>
        <begin position="590"/>
        <end position="607"/>
    </location>
</feature>
<dbReference type="Pfam" id="PF05383">
    <property type="entry name" value="La"/>
    <property type="match status" value="1"/>
</dbReference>
<dbReference type="Gene3D" id="3.30.70.330">
    <property type="match status" value="1"/>
</dbReference>
<keyword evidence="2 4" id="KW-0694">RNA-binding</keyword>
<dbReference type="SUPFAM" id="SSF54928">
    <property type="entry name" value="RNA-binding domain, RBD"/>
    <property type="match status" value="1"/>
</dbReference>
<dbReference type="InterPro" id="IPR006630">
    <property type="entry name" value="La_HTH"/>
</dbReference>
<evidence type="ECO:0000256" key="4">
    <source>
        <dbReference type="PROSITE-ProRule" id="PRU00332"/>
    </source>
</evidence>
<feature type="domain" description="HTH La-type RNA-binding" evidence="7">
    <location>
        <begin position="275"/>
        <end position="367"/>
    </location>
</feature>
<dbReference type="Pfam" id="PF12901">
    <property type="entry name" value="SUZ-C"/>
    <property type="match status" value="1"/>
</dbReference>
<reference evidence="10" key="2">
    <citation type="submission" date="2018-07" db="EMBL/GenBank/DDBJ databases">
        <authorList>
            <person name="Quirk P.G."/>
            <person name="Krulwich T.A."/>
        </authorList>
    </citation>
    <scope>NUCLEOTIDE SEQUENCE</scope>
</reference>
<feature type="region of interest" description="Disordered" evidence="5">
    <location>
        <begin position="1"/>
        <end position="48"/>
    </location>
</feature>
<feature type="compositionally biased region" description="Polar residues" evidence="5">
    <location>
        <begin position="258"/>
        <end position="267"/>
    </location>
</feature>
<dbReference type="PROSITE" id="PS51938">
    <property type="entry name" value="SUZ_C"/>
    <property type="match status" value="1"/>
</dbReference>
<dbReference type="InterPro" id="IPR024642">
    <property type="entry name" value="SUZ-C"/>
</dbReference>
<dbReference type="InterPro" id="IPR036388">
    <property type="entry name" value="WH-like_DNA-bd_sf"/>
</dbReference>
<keyword evidence="3" id="KW-0539">Nucleus</keyword>
<feature type="domain" description="SUZ-C" evidence="8">
    <location>
        <begin position="752"/>
        <end position="789"/>
    </location>
</feature>
<dbReference type="OMA" id="NCSEQNF"/>
<evidence type="ECO:0000256" key="1">
    <source>
        <dbReference type="ARBA" id="ARBA00004123"/>
    </source>
</evidence>
<dbReference type="SMART" id="SM00715">
    <property type="entry name" value="LA"/>
    <property type="match status" value="1"/>
</dbReference>
<feature type="compositionally biased region" description="Low complexity" evidence="5">
    <location>
        <begin position="28"/>
        <end position="45"/>
    </location>
</feature>
<evidence type="ECO:0000256" key="3">
    <source>
        <dbReference type="ARBA" id="ARBA00023242"/>
    </source>
</evidence>
<dbReference type="GO" id="GO:0003729">
    <property type="term" value="F:mRNA binding"/>
    <property type="evidence" value="ECO:0007669"/>
    <property type="project" value="TreeGrafter"/>
</dbReference>
<dbReference type="InterPro" id="IPR036390">
    <property type="entry name" value="WH_DNA-bd_sf"/>
</dbReference>
<organism evidence="9">
    <name type="scientific">Culicoides sonorensis</name>
    <name type="common">Biting midge</name>
    <dbReference type="NCBI Taxonomy" id="179676"/>
    <lineage>
        <taxon>Eukaryota</taxon>
        <taxon>Metazoa</taxon>
        <taxon>Ecdysozoa</taxon>
        <taxon>Arthropoda</taxon>
        <taxon>Hexapoda</taxon>
        <taxon>Insecta</taxon>
        <taxon>Pterygota</taxon>
        <taxon>Neoptera</taxon>
        <taxon>Endopterygota</taxon>
        <taxon>Diptera</taxon>
        <taxon>Nematocera</taxon>
        <taxon>Chironomoidea</taxon>
        <taxon>Ceratopogonidae</taxon>
        <taxon>Ceratopogoninae</taxon>
        <taxon>Culicoides</taxon>
        <taxon>Monoculicoides</taxon>
    </lineage>
</organism>
<evidence type="ECO:0000313" key="9">
    <source>
        <dbReference type="EMBL" id="SSX03908.1"/>
    </source>
</evidence>
<dbReference type="Gene3D" id="1.10.10.10">
    <property type="entry name" value="Winged helix-like DNA-binding domain superfamily/Winged helix DNA-binding domain"/>
    <property type="match status" value="1"/>
</dbReference>
<dbReference type="InterPro" id="IPR000504">
    <property type="entry name" value="RRM_dom"/>
</dbReference>
<dbReference type="GO" id="GO:1990904">
    <property type="term" value="C:ribonucleoprotein complex"/>
    <property type="evidence" value="ECO:0007669"/>
    <property type="project" value="InterPro"/>
</dbReference>
<dbReference type="InterPro" id="IPR012677">
    <property type="entry name" value="Nucleotide-bd_a/b_plait_sf"/>
</dbReference>
<evidence type="ECO:0000256" key="5">
    <source>
        <dbReference type="SAM" id="MobiDB-lite"/>
    </source>
</evidence>
<dbReference type="PANTHER" id="PTHR22792">
    <property type="entry name" value="LUPUS LA PROTEIN-RELATED"/>
    <property type="match status" value="1"/>
</dbReference>
<dbReference type="EMBL" id="UFQT01000434">
    <property type="protein sequence ID" value="SSX24273.1"/>
    <property type="molecule type" value="Genomic_DNA"/>
</dbReference>
<evidence type="ECO:0000313" key="10">
    <source>
        <dbReference type="EMBL" id="SSX24273.1"/>
    </source>
</evidence>
<dbReference type="PROSITE" id="PS50102">
    <property type="entry name" value="RRM"/>
    <property type="match status" value="1"/>
</dbReference>
<gene>
    <name evidence="9" type="primary">CSON010591</name>
</gene>
<dbReference type="GO" id="GO:0005634">
    <property type="term" value="C:nucleus"/>
    <property type="evidence" value="ECO:0007669"/>
    <property type="project" value="UniProtKB-SubCell"/>
</dbReference>
<feature type="domain" description="RRM" evidence="6">
    <location>
        <begin position="373"/>
        <end position="474"/>
    </location>
</feature>
<dbReference type="SUPFAM" id="SSF46785">
    <property type="entry name" value="Winged helix' DNA-binding domain"/>
    <property type="match status" value="1"/>
</dbReference>
<dbReference type="InterPro" id="IPR045180">
    <property type="entry name" value="La_dom_prot"/>
</dbReference>
<protein>
    <submittedName>
        <fullName evidence="9">CSON010591 protein</fullName>
    </submittedName>
</protein>
<evidence type="ECO:0000259" key="8">
    <source>
        <dbReference type="PROSITE" id="PS51938"/>
    </source>
</evidence>
<dbReference type="PRINTS" id="PR00302">
    <property type="entry name" value="LUPUSLA"/>
</dbReference>
<dbReference type="EMBL" id="UFQS01000434">
    <property type="protein sequence ID" value="SSX03908.1"/>
    <property type="molecule type" value="Genomic_DNA"/>
</dbReference>
<feature type="region of interest" description="Disordered" evidence="5">
    <location>
        <begin position="754"/>
        <end position="774"/>
    </location>
</feature>
<dbReference type="PROSITE" id="PS50961">
    <property type="entry name" value="HTH_LA"/>
    <property type="match status" value="1"/>
</dbReference>
<evidence type="ECO:0000259" key="7">
    <source>
        <dbReference type="PROSITE" id="PS50961"/>
    </source>
</evidence>
<evidence type="ECO:0000259" key="6">
    <source>
        <dbReference type="PROSITE" id="PS50102"/>
    </source>
</evidence>
<feature type="region of interest" description="Disordered" evidence="5">
    <location>
        <begin position="590"/>
        <end position="609"/>
    </location>
</feature>
<proteinExistence type="predicted"/>
<dbReference type="PANTHER" id="PTHR22792:SF140">
    <property type="entry name" value="ACHILLES, ISOFORM A"/>
    <property type="match status" value="1"/>
</dbReference>
<dbReference type="FunFam" id="1.10.10.10:FF:000158">
    <property type="entry name" value="La ribonucleoprotein domain family member 7"/>
    <property type="match status" value="1"/>
</dbReference>
<dbReference type="InterPro" id="IPR035979">
    <property type="entry name" value="RBD_domain_sf"/>
</dbReference>
<dbReference type="GO" id="GO:0006396">
    <property type="term" value="P:RNA processing"/>
    <property type="evidence" value="ECO:0007669"/>
    <property type="project" value="InterPro"/>
</dbReference>
<reference evidence="9" key="1">
    <citation type="submission" date="2018-04" db="EMBL/GenBank/DDBJ databases">
        <authorList>
            <person name="Go L.Y."/>
            <person name="Mitchell J.A."/>
        </authorList>
    </citation>
    <scope>NUCLEOTIDE SEQUENCE</scope>
    <source>
        <tissue evidence="9">Whole organism</tissue>
    </source>
</reference>
<name>A0A336KJ62_CULSO</name>
<accession>A0A336KJ62</accession>
<comment type="subcellular location">
    <subcellularLocation>
        <location evidence="1">Nucleus</location>
    </subcellularLocation>
</comment>
<feature type="region of interest" description="Disordered" evidence="5">
    <location>
        <begin position="200"/>
        <end position="219"/>
    </location>
</feature>
<evidence type="ECO:0000256" key="2">
    <source>
        <dbReference type="ARBA" id="ARBA00022884"/>
    </source>
</evidence>